<protein>
    <submittedName>
        <fullName evidence="1">Uncharacterized protein</fullName>
    </submittedName>
</protein>
<keyword evidence="2" id="KW-1185">Reference proteome</keyword>
<organism evidence="1 2">
    <name type="scientific">Haloplanus vescus</name>
    <dbReference type="NCBI Taxonomy" id="555874"/>
    <lineage>
        <taxon>Archaea</taxon>
        <taxon>Methanobacteriati</taxon>
        <taxon>Methanobacteriota</taxon>
        <taxon>Stenosarchaea group</taxon>
        <taxon>Halobacteria</taxon>
        <taxon>Halobacteriales</taxon>
        <taxon>Haloferacaceae</taxon>
        <taxon>Haloplanus</taxon>
    </lineage>
</organism>
<proteinExistence type="predicted"/>
<dbReference type="AlphaFoldDB" id="A0A1H3YR49"/>
<sequence>MPDDVPDPAAIGAILASSPVDDAFETLDRICGRYEASLTLELAEDTYADLTRGIDHLQTATCYVDADLATLKRRLPGTVFSTLPDGHDAYELTRGEATLRLKFGETHGATRSVDAPYATLEIAVPTTEAYFTRVSEALDTERTSTPTARDRQ</sequence>
<dbReference type="RefSeq" id="WP_092634519.1">
    <property type="nucleotide sequence ID" value="NZ_FNQT01000002.1"/>
</dbReference>
<gene>
    <name evidence="1" type="ORF">SAMN04488065_2034</name>
</gene>
<dbReference type="OrthoDB" id="379507at2157"/>
<dbReference type="Proteomes" id="UP000236755">
    <property type="component" value="Unassembled WGS sequence"/>
</dbReference>
<reference evidence="1 2" key="1">
    <citation type="submission" date="2016-10" db="EMBL/GenBank/DDBJ databases">
        <authorList>
            <person name="de Groot N.N."/>
        </authorList>
    </citation>
    <scope>NUCLEOTIDE SEQUENCE [LARGE SCALE GENOMIC DNA]</scope>
    <source>
        <strain evidence="1 2">CGMCC 1.8712</strain>
    </source>
</reference>
<evidence type="ECO:0000313" key="2">
    <source>
        <dbReference type="Proteomes" id="UP000236755"/>
    </source>
</evidence>
<accession>A0A1H3YR49</accession>
<dbReference type="STRING" id="555874.SAMN04488065_2034"/>
<dbReference type="EMBL" id="FNQT01000002">
    <property type="protein sequence ID" value="SEA13661.1"/>
    <property type="molecule type" value="Genomic_DNA"/>
</dbReference>
<evidence type="ECO:0000313" key="1">
    <source>
        <dbReference type="EMBL" id="SEA13661.1"/>
    </source>
</evidence>
<name>A0A1H3YR49_9EURY</name>